<gene>
    <name evidence="2" type="ordered locus">ACMV_10380</name>
</gene>
<reference evidence="2 3" key="1">
    <citation type="submission" date="2010-12" db="EMBL/GenBank/DDBJ databases">
        <title>Whole genome sequence of Acidiphilium multivorum AIU301.</title>
        <authorList>
            <person name="Narita-Yamada S."/>
            <person name="Nakamura S."/>
            <person name="Ito N."/>
            <person name="Takarada H."/>
            <person name="Katano Y."/>
            <person name="Nakazawa H."/>
            <person name="Hosoyama A."/>
            <person name="Yamada R."/>
            <person name="Fujita N."/>
        </authorList>
    </citation>
    <scope>NUCLEOTIDE SEQUENCE [LARGE SCALE GENOMIC DNA]</scope>
    <source>
        <strain evidence="3">DSM 11245 / JCM 8867 / AIU301</strain>
    </source>
</reference>
<dbReference type="GO" id="GO:0016788">
    <property type="term" value="F:hydrolase activity, acting on ester bonds"/>
    <property type="evidence" value="ECO:0007669"/>
    <property type="project" value="UniProtKB-UniRule"/>
</dbReference>
<organism evidence="2 3">
    <name type="scientific">Acidiphilium multivorum (strain DSM 11245 / JCM 8867 / NBRC 100883 / AIU 301)</name>
    <dbReference type="NCBI Taxonomy" id="926570"/>
    <lineage>
        <taxon>Bacteria</taxon>
        <taxon>Pseudomonadati</taxon>
        <taxon>Pseudomonadota</taxon>
        <taxon>Alphaproteobacteria</taxon>
        <taxon>Acetobacterales</taxon>
        <taxon>Acidocellaceae</taxon>
        <taxon>Acidiphilium</taxon>
    </lineage>
</organism>
<dbReference type="PANTHER" id="PTHR33317">
    <property type="entry name" value="POLYNUCLEOTIDYL TRANSFERASE, RIBONUCLEASE H-LIKE SUPERFAMILY PROTEIN"/>
    <property type="match status" value="1"/>
</dbReference>
<dbReference type="AlphaFoldDB" id="F0J6C9"/>
<dbReference type="Gene3D" id="3.30.420.140">
    <property type="entry name" value="YqgF/RNase H-like domain"/>
    <property type="match status" value="1"/>
</dbReference>
<dbReference type="HOGENOM" id="CLU_098240_1_1_5"/>
<evidence type="ECO:0000313" key="2">
    <source>
        <dbReference type="EMBL" id="BAJ80385.1"/>
    </source>
</evidence>
<dbReference type="SMART" id="SM00732">
    <property type="entry name" value="YqgFc"/>
    <property type="match status" value="1"/>
</dbReference>
<dbReference type="GO" id="GO:0004518">
    <property type="term" value="F:nuclease activity"/>
    <property type="evidence" value="ECO:0007669"/>
    <property type="project" value="UniProtKB-KW"/>
</dbReference>
<dbReference type="CDD" id="cd16964">
    <property type="entry name" value="YqgF"/>
    <property type="match status" value="1"/>
</dbReference>
<dbReference type="Pfam" id="PF03652">
    <property type="entry name" value="RuvX"/>
    <property type="match status" value="1"/>
</dbReference>
<keyword evidence="1" id="KW-0540">Nuclease</keyword>
<dbReference type="NCBIfam" id="TIGR00250">
    <property type="entry name" value="RNAse_H_YqgF"/>
    <property type="match status" value="1"/>
</dbReference>
<keyword evidence="1 2" id="KW-0378">Hydrolase</keyword>
<comment type="similarity">
    <text evidence="1">Belongs to the YqgF HJR family.</text>
</comment>
<dbReference type="PANTHER" id="PTHR33317:SF4">
    <property type="entry name" value="POLYNUCLEOTIDYL TRANSFERASE, RIBONUCLEASE H-LIKE SUPERFAMILY PROTEIN"/>
    <property type="match status" value="1"/>
</dbReference>
<dbReference type="GO" id="GO:0005829">
    <property type="term" value="C:cytosol"/>
    <property type="evidence" value="ECO:0007669"/>
    <property type="project" value="TreeGrafter"/>
</dbReference>
<keyword evidence="3" id="KW-1185">Reference proteome</keyword>
<evidence type="ECO:0000256" key="1">
    <source>
        <dbReference type="HAMAP-Rule" id="MF_00651"/>
    </source>
</evidence>
<accession>F0J6C9</accession>
<dbReference type="SUPFAM" id="SSF53098">
    <property type="entry name" value="Ribonuclease H-like"/>
    <property type="match status" value="1"/>
</dbReference>
<dbReference type="KEGG" id="amv:ACMV_10380"/>
<proteinExistence type="inferred from homology"/>
<name>F0J6C9_ACIMA</name>
<evidence type="ECO:0000313" key="3">
    <source>
        <dbReference type="Proteomes" id="UP000007100"/>
    </source>
</evidence>
<sequence length="158" mass="16529">MTLFNLTDLASTLPRNARLIGLDPGSKIIGIALSDVGRRLATPYGAMKRGKLADSAATILDIARKEGAAALIIGLPLSMDGSIGPAAQAARDWAHAIARETGLPVAMMDERLSSAAVNRALIEADVTRAKRAGRVDAAAASYMLQGALDLLNEPRPEE</sequence>
<keyword evidence="1" id="KW-0963">Cytoplasm</keyword>
<dbReference type="InterPro" id="IPR006641">
    <property type="entry name" value="YqgF/RNaseH-like_dom"/>
</dbReference>
<keyword evidence="1" id="KW-0690">Ribosome biogenesis</keyword>
<comment type="subcellular location">
    <subcellularLocation>
        <location evidence="1">Cytoplasm</location>
    </subcellularLocation>
</comment>
<dbReference type="RefSeq" id="WP_013639762.1">
    <property type="nucleotide sequence ID" value="NC_015186.1"/>
</dbReference>
<dbReference type="OrthoDB" id="9796140at2"/>
<comment type="function">
    <text evidence="1">Could be a nuclease involved in processing of the 5'-end of pre-16S rRNA.</text>
</comment>
<dbReference type="InterPro" id="IPR012337">
    <property type="entry name" value="RNaseH-like_sf"/>
</dbReference>
<dbReference type="Proteomes" id="UP000007100">
    <property type="component" value="Chromosome"/>
</dbReference>
<protein>
    <recommendedName>
        <fullName evidence="1">Putative pre-16S rRNA nuclease</fullName>
        <ecNumber evidence="1">3.1.-.-</ecNumber>
    </recommendedName>
</protein>
<dbReference type="InterPro" id="IPR005227">
    <property type="entry name" value="YqgF"/>
</dbReference>
<dbReference type="HAMAP" id="MF_00651">
    <property type="entry name" value="Nuclease_YqgF"/>
    <property type="match status" value="1"/>
</dbReference>
<dbReference type="EMBL" id="AP012035">
    <property type="protein sequence ID" value="BAJ80385.1"/>
    <property type="molecule type" value="Genomic_DNA"/>
</dbReference>
<dbReference type="InterPro" id="IPR037027">
    <property type="entry name" value="YqgF/RNaseH-like_dom_sf"/>
</dbReference>
<dbReference type="GO" id="GO:0000967">
    <property type="term" value="P:rRNA 5'-end processing"/>
    <property type="evidence" value="ECO:0007669"/>
    <property type="project" value="UniProtKB-UniRule"/>
</dbReference>
<dbReference type="EC" id="3.1.-.-" evidence="1"/>